<keyword evidence="6 10" id="KW-0720">Serine protease</keyword>
<evidence type="ECO:0000256" key="9">
    <source>
        <dbReference type="ARBA" id="ARBA00038868"/>
    </source>
</evidence>
<dbReference type="SMART" id="SM00020">
    <property type="entry name" value="Tryp_SPc"/>
    <property type="match status" value="1"/>
</dbReference>
<dbReference type="InterPro" id="IPR050430">
    <property type="entry name" value="Peptidase_S1"/>
</dbReference>
<dbReference type="InterPro" id="IPR001254">
    <property type="entry name" value="Trypsin_dom"/>
</dbReference>
<dbReference type="InterPro" id="IPR001314">
    <property type="entry name" value="Peptidase_S1A"/>
</dbReference>
<dbReference type="InterPro" id="IPR043504">
    <property type="entry name" value="Peptidase_S1_PA_chymotrypsin"/>
</dbReference>
<evidence type="ECO:0000256" key="8">
    <source>
        <dbReference type="ARBA" id="ARBA00036320"/>
    </source>
</evidence>
<proteinExistence type="evidence at transcript level"/>
<evidence type="ECO:0000313" key="13">
    <source>
        <dbReference type="EMBL" id="ALE15214.1"/>
    </source>
</evidence>
<dbReference type="PANTHER" id="PTHR24276">
    <property type="entry name" value="POLYSERASE-RELATED"/>
    <property type="match status" value="1"/>
</dbReference>
<evidence type="ECO:0000256" key="5">
    <source>
        <dbReference type="ARBA" id="ARBA00022801"/>
    </source>
</evidence>
<dbReference type="GO" id="GO:0016485">
    <property type="term" value="P:protein processing"/>
    <property type="evidence" value="ECO:0007669"/>
    <property type="project" value="UniProtKB-ARBA"/>
</dbReference>
<dbReference type="InterPro" id="IPR009003">
    <property type="entry name" value="Peptidase_S1_PA"/>
</dbReference>
<keyword evidence="11" id="KW-0732">Signal</keyword>
<dbReference type="GO" id="GO:0004252">
    <property type="term" value="F:serine-type endopeptidase activity"/>
    <property type="evidence" value="ECO:0007669"/>
    <property type="project" value="UniProtKB-EC"/>
</dbReference>
<dbReference type="PROSITE" id="PS00134">
    <property type="entry name" value="TRYPSIN_HIS"/>
    <property type="match status" value="1"/>
</dbReference>
<dbReference type="Pfam" id="PF00089">
    <property type="entry name" value="Trypsin"/>
    <property type="match status" value="1"/>
</dbReference>
<name>A0A0M4M544_9NEOP</name>
<evidence type="ECO:0000256" key="10">
    <source>
        <dbReference type="RuleBase" id="RU363034"/>
    </source>
</evidence>
<dbReference type="PANTHER" id="PTHR24276:SF91">
    <property type="entry name" value="AT26814P-RELATED"/>
    <property type="match status" value="1"/>
</dbReference>
<sequence length="255" mass="27571">MSLPSVFVLVSLAATAYAASTGRIVGGRDTTIDNYPSLVQVENRFIIVWFQNCGGNILTTRYILSAAHCFTGETYSPSNRRIRAGSSYRNTGGIVIGVKRSINHPSYIDYQYDGDISVVELETPLVYSSVIQQASIIAPGAEIRDNMPAVYAGWGSIEENGPSSRVLQHVNVFTINRNICRQRYSEEAITDNMICAGVLDEGGRDACQGDSGGPMYVQNILVGIISWGYGCGSPSFPGVNTAVSSYTDWIVKTAV</sequence>
<dbReference type="PROSITE" id="PS50240">
    <property type="entry name" value="TRYPSIN_DOM"/>
    <property type="match status" value="1"/>
</dbReference>
<accession>A0A0M4M544</accession>
<feature type="domain" description="Peptidase S1" evidence="12">
    <location>
        <begin position="24"/>
        <end position="255"/>
    </location>
</feature>
<dbReference type="InterPro" id="IPR033116">
    <property type="entry name" value="TRYPSIN_SER"/>
</dbReference>
<dbReference type="InterPro" id="IPR018114">
    <property type="entry name" value="TRYPSIN_HIS"/>
</dbReference>
<feature type="signal peptide" evidence="11">
    <location>
        <begin position="1"/>
        <end position="18"/>
    </location>
</feature>
<protein>
    <recommendedName>
        <fullName evidence="9">trypsin</fullName>
        <ecNumber evidence="9">3.4.21.4</ecNumber>
    </recommendedName>
</protein>
<dbReference type="PRINTS" id="PR00722">
    <property type="entry name" value="CHYMOTRYPSIN"/>
</dbReference>
<keyword evidence="3" id="KW-0964">Secreted</keyword>
<comment type="similarity">
    <text evidence="2">Belongs to the peptidase S1 family.</text>
</comment>
<keyword evidence="7" id="KW-1015">Disulfide bond</keyword>
<dbReference type="GO" id="GO:0005576">
    <property type="term" value="C:extracellular region"/>
    <property type="evidence" value="ECO:0007669"/>
    <property type="project" value="UniProtKB-SubCell"/>
</dbReference>
<dbReference type="Gene3D" id="2.40.10.10">
    <property type="entry name" value="Trypsin-like serine proteases"/>
    <property type="match status" value="1"/>
</dbReference>
<evidence type="ECO:0000259" key="12">
    <source>
        <dbReference type="PROSITE" id="PS50240"/>
    </source>
</evidence>
<dbReference type="AlphaFoldDB" id="A0A0M4M544"/>
<dbReference type="EC" id="3.4.21.4" evidence="9"/>
<evidence type="ECO:0000256" key="11">
    <source>
        <dbReference type="SAM" id="SignalP"/>
    </source>
</evidence>
<dbReference type="PROSITE" id="PS00135">
    <property type="entry name" value="TRYPSIN_SER"/>
    <property type="match status" value="1"/>
</dbReference>
<evidence type="ECO:0000256" key="6">
    <source>
        <dbReference type="ARBA" id="ARBA00022825"/>
    </source>
</evidence>
<comment type="catalytic activity">
    <reaction evidence="8">
        <text>Preferential cleavage: Arg-|-Xaa, Lys-|-Xaa.</text>
        <dbReference type="EC" id="3.4.21.4"/>
    </reaction>
</comment>
<keyword evidence="4 10" id="KW-0645">Protease</keyword>
<dbReference type="CDD" id="cd00190">
    <property type="entry name" value="Tryp_SPc"/>
    <property type="match status" value="1"/>
</dbReference>
<evidence type="ECO:0000256" key="3">
    <source>
        <dbReference type="ARBA" id="ARBA00022525"/>
    </source>
</evidence>
<feature type="chain" id="PRO_5005798107" description="trypsin" evidence="11">
    <location>
        <begin position="19"/>
        <end position="255"/>
    </location>
</feature>
<evidence type="ECO:0000256" key="2">
    <source>
        <dbReference type="ARBA" id="ARBA00007664"/>
    </source>
</evidence>
<organism evidence="13">
    <name type="scientific">Diatraea saccharalis</name>
    <name type="common">sugarcane borer</name>
    <dbReference type="NCBI Taxonomy" id="40085"/>
    <lineage>
        <taxon>Eukaryota</taxon>
        <taxon>Metazoa</taxon>
        <taxon>Ecdysozoa</taxon>
        <taxon>Arthropoda</taxon>
        <taxon>Hexapoda</taxon>
        <taxon>Insecta</taxon>
        <taxon>Pterygota</taxon>
        <taxon>Neoptera</taxon>
        <taxon>Endopterygota</taxon>
        <taxon>Lepidoptera</taxon>
        <taxon>Glossata</taxon>
        <taxon>Ditrysia</taxon>
        <taxon>Pyraloidea</taxon>
        <taxon>Crambidae</taxon>
        <taxon>Crambinae</taxon>
        <taxon>Diatraea</taxon>
    </lineage>
</organism>
<comment type="subcellular location">
    <subcellularLocation>
        <location evidence="1">Secreted</location>
    </subcellularLocation>
</comment>
<evidence type="ECO:0000256" key="1">
    <source>
        <dbReference type="ARBA" id="ARBA00004613"/>
    </source>
</evidence>
<evidence type="ECO:0000256" key="7">
    <source>
        <dbReference type="ARBA" id="ARBA00023157"/>
    </source>
</evidence>
<dbReference type="FunFam" id="2.40.10.10:FF:000047">
    <property type="entry name" value="Trypsin eta"/>
    <property type="match status" value="1"/>
</dbReference>
<dbReference type="SUPFAM" id="SSF50494">
    <property type="entry name" value="Trypsin-like serine proteases"/>
    <property type="match status" value="1"/>
</dbReference>
<dbReference type="EMBL" id="KR024672">
    <property type="protein sequence ID" value="ALE15214.1"/>
    <property type="molecule type" value="mRNA"/>
</dbReference>
<keyword evidence="5 10" id="KW-0378">Hydrolase</keyword>
<evidence type="ECO:0000256" key="4">
    <source>
        <dbReference type="ARBA" id="ARBA00022670"/>
    </source>
</evidence>
<reference evidence="13" key="1">
    <citation type="submission" date="2015-03" db="EMBL/GenBank/DDBJ databases">
        <title>Comparative analyses of expression profiling of trypsin and chymotrypsin genes from Lepidoptera species with different levels of sensitivity to soybean peptidase inhibitors.</title>
        <authorList>
            <person name="Souza T.P."/>
            <person name="Dias R.O."/>
            <person name="Castelhano E.C."/>
            <person name="Brandao M.M."/>
            <person name="Moura D.S."/>
            <person name="Silva-Filho M.C."/>
        </authorList>
    </citation>
    <scope>NUCLEOTIDE SEQUENCE</scope>
    <source>
        <strain evidence="13">V2_747</strain>
        <tissue evidence="13">Midgut</tissue>
    </source>
</reference>